<dbReference type="SMART" id="SM00987">
    <property type="entry name" value="UreE_C"/>
    <property type="match status" value="1"/>
</dbReference>
<dbReference type="GO" id="GO:0005737">
    <property type="term" value="C:cytoplasm"/>
    <property type="evidence" value="ECO:0007669"/>
    <property type="project" value="UniProtKB-SubCell"/>
</dbReference>
<evidence type="ECO:0000256" key="1">
    <source>
        <dbReference type="ARBA" id="ARBA00001400"/>
    </source>
</evidence>
<dbReference type="NCBIfam" id="NF003589">
    <property type="entry name" value="PRK05254.1-2"/>
    <property type="match status" value="1"/>
</dbReference>
<accession>A0A099UB60</accession>
<keyword evidence="15" id="KW-1185">Reference proteome</keyword>
<dbReference type="EMBL" id="LN907858">
    <property type="protein sequence ID" value="CUU39026.1"/>
    <property type="molecule type" value="Genomic_DNA"/>
</dbReference>
<dbReference type="GO" id="GO:0097510">
    <property type="term" value="P:base-excision repair, AP site formation via deaminated base removal"/>
    <property type="evidence" value="ECO:0007669"/>
    <property type="project" value="TreeGrafter"/>
</dbReference>
<feature type="active site" description="Proton acceptor" evidence="9 10">
    <location>
        <position position="71"/>
    </location>
</feature>
<reference evidence="16" key="3">
    <citation type="submission" date="2015-11" db="EMBL/GenBank/DDBJ databases">
        <authorList>
            <person name="Anvar S.Y."/>
        </authorList>
    </citation>
    <scope>NUCLEOTIDE SEQUENCE [LARGE SCALE GENOMIC DNA]</scope>
</reference>
<dbReference type="InterPro" id="IPR002043">
    <property type="entry name" value="UDG_fam1"/>
</dbReference>
<dbReference type="NCBIfam" id="NF003591">
    <property type="entry name" value="PRK05254.1-4"/>
    <property type="match status" value="1"/>
</dbReference>
<dbReference type="PROSITE" id="PS00130">
    <property type="entry name" value="U_DNA_GLYCOSYLASE"/>
    <property type="match status" value="1"/>
</dbReference>
<dbReference type="EMBL" id="JRPF02000009">
    <property type="protein sequence ID" value="TLD78163.1"/>
    <property type="molecule type" value="Genomic_DNA"/>
</dbReference>
<evidence type="ECO:0000256" key="2">
    <source>
        <dbReference type="ARBA" id="ARBA00002631"/>
    </source>
</evidence>
<evidence type="ECO:0000313" key="13">
    <source>
        <dbReference type="EMBL" id="CUU39026.1"/>
    </source>
</evidence>
<dbReference type="EC" id="3.2.2.27" evidence="4 9"/>
<dbReference type="GO" id="GO:0004844">
    <property type="term" value="F:uracil DNA N-glycosylase activity"/>
    <property type="evidence" value="ECO:0007669"/>
    <property type="project" value="UniProtKB-UniRule"/>
</dbReference>
<dbReference type="PATRIC" id="fig|76936.10.peg.136"/>
<dbReference type="SUPFAM" id="SSF52141">
    <property type="entry name" value="Uracil-DNA glycosylase-like"/>
    <property type="match status" value="1"/>
</dbReference>
<dbReference type="STRING" id="76936.BN2458_PEG0139"/>
<dbReference type="PANTHER" id="PTHR11264">
    <property type="entry name" value="URACIL-DNA GLYCOSYLASE"/>
    <property type="match status" value="1"/>
</dbReference>
<sequence length="238" mass="26452">MIISLDKIKIPNDWKELLKDEFLSPYFAQIKAHYMEALQKGEVVYPKPSQLFAAFALTPLDALKVVILGQDPYHGSEMINGILMPQAMGLSFSVPCGVRIPPSLQNIYKELALSLHITPPTHGDLSGWAKQGVLLLNSILSVRANAPASHKYFGWEIFTDGVIKALSAHKEHLVFMLWGNYAKKKAVFIDNTKHKIITAPHPSPLAQGFVGSNVFVEANEYLLAHAKEPIAWEALDRN</sequence>
<dbReference type="Gene3D" id="3.40.470.10">
    <property type="entry name" value="Uracil-DNA glycosylase-like domain"/>
    <property type="match status" value="1"/>
</dbReference>
<comment type="subcellular location">
    <subcellularLocation>
        <location evidence="9">Cytoplasm</location>
    </subcellularLocation>
</comment>
<keyword evidence="8 9" id="KW-0234">DNA repair</keyword>
<evidence type="ECO:0000256" key="11">
    <source>
        <dbReference type="RuleBase" id="RU003780"/>
    </source>
</evidence>
<dbReference type="HAMAP" id="MF_00148">
    <property type="entry name" value="UDG"/>
    <property type="match status" value="1"/>
</dbReference>
<dbReference type="KEGG" id="hty:BN2458_PEG0139"/>
<protein>
    <recommendedName>
        <fullName evidence="5 9">Uracil-DNA glycosylase</fullName>
        <shortName evidence="9">UDG</shortName>
        <ecNumber evidence="4 9">3.2.2.27</ecNumber>
    </recommendedName>
</protein>
<reference evidence="13" key="2">
    <citation type="submission" date="2015-11" db="EMBL/GenBank/DDBJ databases">
        <authorList>
            <person name="Zhang Y."/>
            <person name="Guo Z."/>
        </authorList>
    </citation>
    <scope>NUCLEOTIDE SEQUENCE</scope>
    <source>
        <strain evidence="13">1</strain>
    </source>
</reference>
<evidence type="ECO:0000313" key="15">
    <source>
        <dbReference type="Proteomes" id="UP000029925"/>
    </source>
</evidence>
<dbReference type="CDD" id="cd10027">
    <property type="entry name" value="UDG-F1-like"/>
    <property type="match status" value="1"/>
</dbReference>
<evidence type="ECO:0000256" key="3">
    <source>
        <dbReference type="ARBA" id="ARBA00008184"/>
    </source>
</evidence>
<evidence type="ECO:0000256" key="6">
    <source>
        <dbReference type="ARBA" id="ARBA00022763"/>
    </source>
</evidence>
<dbReference type="AlphaFoldDB" id="A0A099UB60"/>
<keyword evidence="6 9" id="KW-0227">DNA damage</keyword>
<gene>
    <name evidence="9" type="primary">ung</name>
    <name evidence="13" type="ORF">BN2458_PEG0139</name>
    <name evidence="14" type="ORF">LS75_007600</name>
</gene>
<dbReference type="InterPro" id="IPR005122">
    <property type="entry name" value="Uracil-DNA_glycosylase-like"/>
</dbReference>
<keyword evidence="9" id="KW-0963">Cytoplasm</keyword>
<dbReference type="Proteomes" id="UP000029925">
    <property type="component" value="Unassembled WGS sequence"/>
</dbReference>
<name>A0A099UB60_9HELI</name>
<evidence type="ECO:0000259" key="12">
    <source>
        <dbReference type="SMART" id="SM00986"/>
    </source>
</evidence>
<evidence type="ECO:0000256" key="4">
    <source>
        <dbReference type="ARBA" id="ARBA00012030"/>
    </source>
</evidence>
<keyword evidence="14" id="KW-0326">Glycosidase</keyword>
<dbReference type="Proteomes" id="UP000064525">
    <property type="component" value="Chromosome I"/>
</dbReference>
<keyword evidence="7 9" id="KW-0378">Hydrolase</keyword>
<dbReference type="NCBIfam" id="NF003588">
    <property type="entry name" value="PRK05254.1-1"/>
    <property type="match status" value="1"/>
</dbReference>
<evidence type="ECO:0000256" key="10">
    <source>
        <dbReference type="PROSITE-ProRule" id="PRU10072"/>
    </source>
</evidence>
<comment type="catalytic activity">
    <reaction evidence="1 9 11">
        <text>Hydrolyzes single-stranded DNA or mismatched double-stranded DNA and polynucleotides, releasing free uracil.</text>
        <dbReference type="EC" id="3.2.2.27"/>
    </reaction>
</comment>
<dbReference type="RefSeq" id="WP_034328102.1">
    <property type="nucleotide sequence ID" value="NZ_CAJTQN010000011.1"/>
</dbReference>
<dbReference type="PANTHER" id="PTHR11264:SF0">
    <property type="entry name" value="URACIL-DNA GLYCOSYLASE"/>
    <property type="match status" value="1"/>
</dbReference>
<evidence type="ECO:0000256" key="8">
    <source>
        <dbReference type="ARBA" id="ARBA00023204"/>
    </source>
</evidence>
<dbReference type="Pfam" id="PF03167">
    <property type="entry name" value="UDG"/>
    <property type="match status" value="1"/>
</dbReference>
<evidence type="ECO:0000256" key="5">
    <source>
        <dbReference type="ARBA" id="ARBA00018429"/>
    </source>
</evidence>
<comment type="similarity">
    <text evidence="3 9 11">Belongs to the uracil-DNA glycosylase (UDG) superfamily. UNG family.</text>
</comment>
<feature type="domain" description="Uracil-DNA glycosylase-like" evidence="12">
    <location>
        <begin position="56"/>
        <end position="222"/>
    </location>
</feature>
<proteinExistence type="inferred from homology"/>
<dbReference type="InterPro" id="IPR018085">
    <property type="entry name" value="Ura-DNA_Glyclase_AS"/>
</dbReference>
<dbReference type="SMART" id="SM00986">
    <property type="entry name" value="UDG"/>
    <property type="match status" value="1"/>
</dbReference>
<reference evidence="14 15" key="1">
    <citation type="journal article" date="2014" name="Genome Announc.">
        <title>Draft genome sequences of eight enterohepatic helicobacter species isolated from both laboratory and wild rodents.</title>
        <authorList>
            <person name="Sheh A."/>
            <person name="Shen Z."/>
            <person name="Fox J.G."/>
        </authorList>
    </citation>
    <scope>NUCLEOTIDE SEQUENCE [LARGE SCALE GENOMIC DNA]</scope>
    <source>
        <strain evidence="14 15">MIT 98-6810</strain>
    </source>
</reference>
<dbReference type="OrthoDB" id="9804372at2"/>
<evidence type="ECO:0000256" key="7">
    <source>
        <dbReference type="ARBA" id="ARBA00022801"/>
    </source>
</evidence>
<dbReference type="GeneID" id="78150495"/>
<dbReference type="NCBIfam" id="NF003592">
    <property type="entry name" value="PRK05254.1-5"/>
    <property type="match status" value="1"/>
</dbReference>
<organism evidence="13 16">
    <name type="scientific">Helicobacter typhlonius</name>
    <dbReference type="NCBI Taxonomy" id="76936"/>
    <lineage>
        <taxon>Bacteria</taxon>
        <taxon>Pseudomonadati</taxon>
        <taxon>Campylobacterota</taxon>
        <taxon>Epsilonproteobacteria</taxon>
        <taxon>Campylobacterales</taxon>
        <taxon>Helicobacteraceae</taxon>
        <taxon>Helicobacter</taxon>
    </lineage>
</organism>
<comment type="function">
    <text evidence="2 9 11">Excises uracil residues from the DNA which can arise as a result of misincorporation of dUMP residues by DNA polymerase or due to deamination of cytosine.</text>
</comment>
<evidence type="ECO:0000313" key="14">
    <source>
        <dbReference type="EMBL" id="TLD78163.1"/>
    </source>
</evidence>
<evidence type="ECO:0000313" key="16">
    <source>
        <dbReference type="Proteomes" id="UP000064525"/>
    </source>
</evidence>
<evidence type="ECO:0000256" key="9">
    <source>
        <dbReference type="HAMAP-Rule" id="MF_00148"/>
    </source>
</evidence>
<dbReference type="NCBIfam" id="TIGR00628">
    <property type="entry name" value="ung"/>
    <property type="match status" value="1"/>
</dbReference>
<dbReference type="InterPro" id="IPR036895">
    <property type="entry name" value="Uracil-DNA_glycosylase-like_sf"/>
</dbReference>